<dbReference type="GO" id="GO:0004364">
    <property type="term" value="F:glutathione transferase activity"/>
    <property type="evidence" value="ECO:0007669"/>
    <property type="project" value="InterPro"/>
</dbReference>
<evidence type="ECO:0000256" key="2">
    <source>
        <dbReference type="PIRSR" id="PIRSR015753-2"/>
    </source>
</evidence>
<sequence>MSTRDVTHLTDINKMAPEQDGSFNRRPSQFREWIERGGKYAPEKDRYHLYVSYVCPWATRTLIVRQLKGLEDIIPVTVVSPRMDEHGWPFANIDPFPGADKDPLYGADHLKDVYLRVSPDYEGRFTVPLLFDKKTSSVVNNESSDIIRIFNSSFNHLLPPEKAKLDLYPEPLRNEIDELNAWVYDTVNNGVYKSGFAASQDAYEKAVYPLFESLDRLEKILDGKDYLIGSQLTEADVRLFVTIIRFDVAYHGNFKCNIRNIRNGYPSIHLWLRKLYWNVPAFRDTCYFDHIKAGYYWAKAYNPHQIIPAGPVPHILPLDA</sequence>
<dbReference type="InterPro" id="IPR047047">
    <property type="entry name" value="GST_Omega-like_C"/>
</dbReference>
<dbReference type="InterPro" id="IPR040079">
    <property type="entry name" value="Glutathione_S-Trfase"/>
</dbReference>
<dbReference type="STRING" id="743788.S8FX62"/>
<dbReference type="InterPro" id="IPR036282">
    <property type="entry name" value="Glutathione-S-Trfase_C_sf"/>
</dbReference>
<accession>S8FX62</accession>
<feature type="active site" description="Nucleophile" evidence="1">
    <location>
        <position position="55"/>
    </location>
</feature>
<dbReference type="InterPro" id="IPR016639">
    <property type="entry name" value="GST_Omega/GSH"/>
</dbReference>
<dbReference type="SFLD" id="SFLDG01148">
    <property type="entry name" value="Xi_(cytGST)"/>
    <property type="match status" value="1"/>
</dbReference>
<dbReference type="InParanoid" id="S8FX62"/>
<dbReference type="PANTHER" id="PTHR32419">
    <property type="entry name" value="GLUTATHIONYL-HYDROQUINONE REDUCTASE"/>
    <property type="match status" value="1"/>
</dbReference>
<protein>
    <recommendedName>
        <fullName evidence="4">GST C-terminal domain-containing protein</fullName>
    </recommendedName>
</protein>
<dbReference type="Gene3D" id="3.40.30.10">
    <property type="entry name" value="Glutaredoxin"/>
    <property type="match status" value="1"/>
</dbReference>
<dbReference type="InterPro" id="IPR036249">
    <property type="entry name" value="Thioredoxin-like_sf"/>
</dbReference>
<evidence type="ECO:0000256" key="1">
    <source>
        <dbReference type="PIRSR" id="PIRSR015753-1"/>
    </source>
</evidence>
<evidence type="ECO:0000313" key="6">
    <source>
        <dbReference type="Proteomes" id="UP000015241"/>
    </source>
</evidence>
<keyword evidence="6" id="KW-1185">Reference proteome</keyword>
<dbReference type="Gene3D" id="1.20.1050.10">
    <property type="match status" value="1"/>
</dbReference>
<dbReference type="SUPFAM" id="SSF52833">
    <property type="entry name" value="Thioredoxin-like"/>
    <property type="match status" value="1"/>
</dbReference>
<dbReference type="InterPro" id="IPR010987">
    <property type="entry name" value="Glutathione-S-Trfase_C-like"/>
</dbReference>
<dbReference type="Pfam" id="PF13410">
    <property type="entry name" value="GST_C_2"/>
    <property type="match status" value="1"/>
</dbReference>
<dbReference type="PANTHER" id="PTHR32419:SF6">
    <property type="entry name" value="GLUTATHIONE S-TRANSFERASE OMEGA-LIKE 1-RELATED"/>
    <property type="match status" value="1"/>
</dbReference>
<dbReference type="AlphaFoldDB" id="S8FX62"/>
<dbReference type="OrthoDB" id="2309723at2759"/>
<dbReference type="SFLD" id="SFLDS00019">
    <property type="entry name" value="Glutathione_Transferase_(cytos"/>
    <property type="match status" value="1"/>
</dbReference>
<feature type="active site" description="Proton donor/acceptor" evidence="1">
    <location>
        <position position="192"/>
    </location>
</feature>
<dbReference type="HOGENOM" id="CLU_037263_0_1_1"/>
<dbReference type="InterPro" id="IPR004045">
    <property type="entry name" value="Glutathione_S-Trfase_N"/>
</dbReference>
<dbReference type="FunCoup" id="S8FX62">
    <property type="interactions" value="212"/>
</dbReference>
<dbReference type="eggNOG" id="KOG2903">
    <property type="taxonomic scope" value="Eukaryota"/>
</dbReference>
<dbReference type="PIRSF" id="PIRSF015753">
    <property type="entry name" value="GST"/>
    <property type="match status" value="1"/>
</dbReference>
<evidence type="ECO:0000259" key="4">
    <source>
        <dbReference type="PROSITE" id="PS50405"/>
    </source>
</evidence>
<feature type="site" description="Lowers pKa of active site Cys" evidence="3">
    <location>
        <position position="295"/>
    </location>
</feature>
<dbReference type="SUPFAM" id="SSF47616">
    <property type="entry name" value="GST C-terminal domain-like"/>
    <property type="match status" value="1"/>
</dbReference>
<dbReference type="Proteomes" id="UP000015241">
    <property type="component" value="Unassembled WGS sequence"/>
</dbReference>
<dbReference type="CDD" id="cd03190">
    <property type="entry name" value="GST_C_Omega_like"/>
    <property type="match status" value="1"/>
</dbReference>
<evidence type="ECO:0000313" key="5">
    <source>
        <dbReference type="EMBL" id="EPT05681.1"/>
    </source>
</evidence>
<feature type="binding site" evidence="2">
    <location>
        <begin position="124"/>
        <end position="127"/>
    </location>
    <ligand>
        <name>glutathione</name>
        <dbReference type="ChEBI" id="CHEBI:57925"/>
    </ligand>
</feature>
<organism evidence="5 6">
    <name type="scientific">Fomitopsis schrenkii</name>
    <name type="common">Brown rot fungus</name>
    <dbReference type="NCBI Taxonomy" id="2126942"/>
    <lineage>
        <taxon>Eukaryota</taxon>
        <taxon>Fungi</taxon>
        <taxon>Dikarya</taxon>
        <taxon>Basidiomycota</taxon>
        <taxon>Agaricomycotina</taxon>
        <taxon>Agaricomycetes</taxon>
        <taxon>Polyporales</taxon>
        <taxon>Fomitopsis</taxon>
    </lineage>
</organism>
<feature type="domain" description="GST C-terminal" evidence="4">
    <location>
        <begin position="158"/>
        <end position="312"/>
    </location>
</feature>
<feature type="binding site" evidence="2">
    <location>
        <begin position="142"/>
        <end position="143"/>
    </location>
    <ligand>
        <name>glutathione</name>
        <dbReference type="ChEBI" id="CHEBI:57925"/>
    </ligand>
</feature>
<proteinExistence type="predicted"/>
<dbReference type="PROSITE" id="PS50405">
    <property type="entry name" value="GST_CTER"/>
    <property type="match status" value="1"/>
</dbReference>
<reference evidence="5 6" key="1">
    <citation type="journal article" date="2012" name="Science">
        <title>The Paleozoic origin of enzymatic lignin decomposition reconstructed from 31 fungal genomes.</title>
        <authorList>
            <person name="Floudas D."/>
            <person name="Binder M."/>
            <person name="Riley R."/>
            <person name="Barry K."/>
            <person name="Blanchette R.A."/>
            <person name="Henrissat B."/>
            <person name="Martinez A.T."/>
            <person name="Otillar R."/>
            <person name="Spatafora J.W."/>
            <person name="Yadav J.S."/>
            <person name="Aerts A."/>
            <person name="Benoit I."/>
            <person name="Boyd A."/>
            <person name="Carlson A."/>
            <person name="Copeland A."/>
            <person name="Coutinho P.M."/>
            <person name="de Vries R.P."/>
            <person name="Ferreira P."/>
            <person name="Findley K."/>
            <person name="Foster B."/>
            <person name="Gaskell J."/>
            <person name="Glotzer D."/>
            <person name="Gorecki P."/>
            <person name="Heitman J."/>
            <person name="Hesse C."/>
            <person name="Hori C."/>
            <person name="Igarashi K."/>
            <person name="Jurgens J.A."/>
            <person name="Kallen N."/>
            <person name="Kersten P."/>
            <person name="Kohler A."/>
            <person name="Kuees U."/>
            <person name="Kumar T.K.A."/>
            <person name="Kuo A."/>
            <person name="LaButti K."/>
            <person name="Larrondo L.F."/>
            <person name="Lindquist E."/>
            <person name="Ling A."/>
            <person name="Lombard V."/>
            <person name="Lucas S."/>
            <person name="Lundell T."/>
            <person name="Martin R."/>
            <person name="McLaughlin D.J."/>
            <person name="Morgenstern I."/>
            <person name="Morin E."/>
            <person name="Murat C."/>
            <person name="Nagy L.G."/>
            <person name="Nolan M."/>
            <person name="Ohm R.A."/>
            <person name="Patyshakuliyeva A."/>
            <person name="Rokas A."/>
            <person name="Ruiz-Duenas F.J."/>
            <person name="Sabat G."/>
            <person name="Salamov A."/>
            <person name="Samejima M."/>
            <person name="Schmutz J."/>
            <person name="Slot J.C."/>
            <person name="St John F."/>
            <person name="Stenlid J."/>
            <person name="Sun H."/>
            <person name="Sun S."/>
            <person name="Syed K."/>
            <person name="Tsang A."/>
            <person name="Wiebenga A."/>
            <person name="Young D."/>
            <person name="Pisabarro A."/>
            <person name="Eastwood D.C."/>
            <person name="Martin F."/>
            <person name="Cullen D."/>
            <person name="Grigoriev I.V."/>
            <person name="Hibbett D.S."/>
        </authorList>
    </citation>
    <scope>NUCLEOTIDE SEQUENCE</scope>
    <source>
        <strain evidence="6">FP-58527</strain>
    </source>
</reference>
<feature type="binding site" evidence="2">
    <location>
        <position position="88"/>
    </location>
    <ligand>
        <name>glutathione</name>
        <dbReference type="ChEBI" id="CHEBI:57925"/>
    </ligand>
</feature>
<gene>
    <name evidence="5" type="ORF">FOMPIDRAFT_127425</name>
</gene>
<evidence type="ECO:0000256" key="3">
    <source>
        <dbReference type="PIRSR" id="PIRSR015753-3"/>
    </source>
</evidence>
<feature type="site" description="Lowers pKa of active site Cys" evidence="3">
    <location>
        <position position="250"/>
    </location>
</feature>
<dbReference type="Pfam" id="PF13409">
    <property type="entry name" value="GST_N_2"/>
    <property type="match status" value="1"/>
</dbReference>
<dbReference type="SFLD" id="SFLDG01206">
    <property type="entry name" value="Xi.1"/>
    <property type="match status" value="1"/>
</dbReference>
<name>S8FX62_FOMSC</name>
<dbReference type="GO" id="GO:0005737">
    <property type="term" value="C:cytoplasm"/>
    <property type="evidence" value="ECO:0007669"/>
    <property type="project" value="TreeGrafter"/>
</dbReference>
<dbReference type="EMBL" id="KE504123">
    <property type="protein sequence ID" value="EPT05681.1"/>
    <property type="molecule type" value="Genomic_DNA"/>
</dbReference>